<dbReference type="PANTHER" id="PTHR43618:SF4">
    <property type="entry name" value="SHORT CHAIN DEHYDROGENASE_REDUCTASE FAMILY (AFU_ORTHOLOGUE AFUA_7G04540)"/>
    <property type="match status" value="1"/>
</dbReference>
<dbReference type="InterPro" id="IPR002347">
    <property type="entry name" value="SDR_fam"/>
</dbReference>
<dbReference type="PANTHER" id="PTHR43618">
    <property type="entry name" value="7-ALPHA-HYDROXYSTEROID DEHYDROGENASE"/>
    <property type="match status" value="1"/>
</dbReference>
<dbReference type="GO" id="GO:0016491">
    <property type="term" value="F:oxidoreductase activity"/>
    <property type="evidence" value="ECO:0007669"/>
    <property type="project" value="UniProtKB-KW"/>
</dbReference>
<dbReference type="STRING" id="1296120.A0A1B9GVP2"/>
<name>A0A1B9GVP2_9TREE</name>
<evidence type="ECO:0000256" key="2">
    <source>
        <dbReference type="ARBA" id="ARBA00022857"/>
    </source>
</evidence>
<gene>
    <name evidence="4" type="ORF">I316_03131</name>
</gene>
<dbReference type="Gene3D" id="3.40.50.720">
    <property type="entry name" value="NAD(P)-binding Rossmann-like Domain"/>
    <property type="match status" value="1"/>
</dbReference>
<reference evidence="5" key="2">
    <citation type="submission" date="2013-12" db="EMBL/GenBank/DDBJ databases">
        <title>Evolution of pathogenesis and genome organization in the Tremellales.</title>
        <authorList>
            <person name="Cuomo C."/>
            <person name="Litvintseva A."/>
            <person name="Heitman J."/>
            <person name="Chen Y."/>
            <person name="Sun S."/>
            <person name="Springer D."/>
            <person name="Dromer F."/>
            <person name="Young S."/>
            <person name="Zeng Q."/>
            <person name="Chapman S."/>
            <person name="Gujja S."/>
            <person name="Saif S."/>
            <person name="Birren B."/>
        </authorList>
    </citation>
    <scope>NUCLEOTIDE SEQUENCE [LARGE SCALE GENOMIC DNA]</scope>
    <source>
        <strain evidence="5">BCC8398</strain>
    </source>
</reference>
<dbReference type="PROSITE" id="PS00061">
    <property type="entry name" value="ADH_SHORT"/>
    <property type="match status" value="1"/>
</dbReference>
<keyword evidence="2" id="KW-0521">NADP</keyword>
<dbReference type="Pfam" id="PF13561">
    <property type="entry name" value="adh_short_C2"/>
    <property type="match status" value="1"/>
</dbReference>
<evidence type="ECO:0000313" key="4">
    <source>
        <dbReference type="EMBL" id="OCF35091.1"/>
    </source>
</evidence>
<dbReference type="SUPFAM" id="SSF51735">
    <property type="entry name" value="NAD(P)-binding Rossmann-fold domains"/>
    <property type="match status" value="1"/>
</dbReference>
<accession>A0A1B9GVP2</accession>
<dbReference type="InterPro" id="IPR052178">
    <property type="entry name" value="Sec_Metab_Biosynth_SDR"/>
</dbReference>
<organism evidence="4 5">
    <name type="scientific">Kwoniella heveanensis BCC8398</name>
    <dbReference type="NCBI Taxonomy" id="1296120"/>
    <lineage>
        <taxon>Eukaryota</taxon>
        <taxon>Fungi</taxon>
        <taxon>Dikarya</taxon>
        <taxon>Basidiomycota</taxon>
        <taxon>Agaricomycotina</taxon>
        <taxon>Tremellomycetes</taxon>
        <taxon>Tremellales</taxon>
        <taxon>Cryptococcaceae</taxon>
        <taxon>Kwoniella</taxon>
    </lineage>
</organism>
<dbReference type="EMBL" id="KI669500">
    <property type="protein sequence ID" value="OCF35091.1"/>
    <property type="molecule type" value="Genomic_DNA"/>
</dbReference>
<keyword evidence="3" id="KW-0560">Oxidoreductase</keyword>
<dbReference type="InterPro" id="IPR020904">
    <property type="entry name" value="Sc_DH/Rdtase_CS"/>
</dbReference>
<dbReference type="InterPro" id="IPR036291">
    <property type="entry name" value="NAD(P)-bd_dom_sf"/>
</dbReference>
<sequence>MSTPNQQTIGPEDWIKTHSVNVNGEVRPAGVSNLGYAYTQSYALGPYFVTVSAIPLLRKSENPNVIIISSVAGLANQRANGTFTYGVSKAGAIHMSSMLAGRLHPLKIRVNCICPGIFPSEMTTKKDENGNLILGEMGTKASKRCTIGRPGKPEEIAAPILLLASKGGIYMNDTCINVDGGRWMVMRGIYDGLRLPEDTYID</sequence>
<comment type="similarity">
    <text evidence="1">Belongs to the short-chain dehydrogenases/reductases (SDR) family.</text>
</comment>
<proteinExistence type="inferred from homology"/>
<dbReference type="Proteomes" id="UP000092666">
    <property type="component" value="Unassembled WGS sequence"/>
</dbReference>
<evidence type="ECO:0000313" key="5">
    <source>
        <dbReference type="Proteomes" id="UP000092666"/>
    </source>
</evidence>
<evidence type="ECO:0000256" key="3">
    <source>
        <dbReference type="ARBA" id="ARBA00023002"/>
    </source>
</evidence>
<dbReference type="CDD" id="cd05233">
    <property type="entry name" value="SDR_c"/>
    <property type="match status" value="1"/>
</dbReference>
<dbReference type="AlphaFoldDB" id="A0A1B9GVP2"/>
<keyword evidence="5" id="KW-1185">Reference proteome</keyword>
<protein>
    <submittedName>
        <fullName evidence="4">Uncharacterized protein</fullName>
    </submittedName>
</protein>
<reference evidence="4 5" key="1">
    <citation type="submission" date="2013-07" db="EMBL/GenBank/DDBJ databases">
        <title>The Genome Sequence of Cryptococcus heveanensis BCC8398.</title>
        <authorList>
            <consortium name="The Broad Institute Genome Sequencing Platform"/>
            <person name="Cuomo C."/>
            <person name="Litvintseva A."/>
            <person name="Chen Y."/>
            <person name="Heitman J."/>
            <person name="Sun S."/>
            <person name="Springer D."/>
            <person name="Dromer F."/>
            <person name="Young S.K."/>
            <person name="Zeng Q."/>
            <person name="Gargeya S."/>
            <person name="Fitzgerald M."/>
            <person name="Abouelleil A."/>
            <person name="Alvarado L."/>
            <person name="Berlin A.M."/>
            <person name="Chapman S.B."/>
            <person name="Dewar J."/>
            <person name="Goldberg J."/>
            <person name="Griggs A."/>
            <person name="Gujja S."/>
            <person name="Hansen M."/>
            <person name="Howarth C."/>
            <person name="Imamovic A."/>
            <person name="Larimer J."/>
            <person name="McCowan C."/>
            <person name="Murphy C."/>
            <person name="Pearson M."/>
            <person name="Priest M."/>
            <person name="Roberts A."/>
            <person name="Saif S."/>
            <person name="Shea T."/>
            <person name="Sykes S."/>
            <person name="Wortman J."/>
            <person name="Nusbaum C."/>
            <person name="Birren B."/>
        </authorList>
    </citation>
    <scope>NUCLEOTIDE SEQUENCE [LARGE SCALE GENOMIC DNA]</scope>
    <source>
        <strain evidence="4 5">BCC8398</strain>
    </source>
</reference>
<evidence type="ECO:0000256" key="1">
    <source>
        <dbReference type="ARBA" id="ARBA00006484"/>
    </source>
</evidence>
<dbReference type="OrthoDB" id="3819888at2759"/>
<dbReference type="PRINTS" id="PR00081">
    <property type="entry name" value="GDHRDH"/>
</dbReference>